<evidence type="ECO:0000313" key="3">
    <source>
        <dbReference type="Proteomes" id="UP000299102"/>
    </source>
</evidence>
<sequence>MREARLVPLTGGCGSAKRRPSPPAPAAPAHSSSTILKVHKSKISVGNTRQILEFIETIQRGTDVLSPISCRRRRKDFASAKENTPSAALYDIREGRSSAVILSSLTKRKGAVVIVIVLLRYDIQSTRKVKTLMSYANQRLLRTGRRRRTWEGEGIFKLQPLKCISISESHKTGQRVGGAVIACSGGGRTSAK</sequence>
<evidence type="ECO:0000256" key="1">
    <source>
        <dbReference type="SAM" id="MobiDB-lite"/>
    </source>
</evidence>
<dbReference type="AlphaFoldDB" id="A0A4C2A254"/>
<evidence type="ECO:0000313" key="2">
    <source>
        <dbReference type="EMBL" id="GBP95031.1"/>
    </source>
</evidence>
<comment type="caution">
    <text evidence="2">The sequence shown here is derived from an EMBL/GenBank/DDBJ whole genome shotgun (WGS) entry which is preliminary data.</text>
</comment>
<protein>
    <submittedName>
        <fullName evidence="2">Uncharacterized protein</fullName>
    </submittedName>
</protein>
<accession>A0A4C2A254</accession>
<dbReference type="Proteomes" id="UP000299102">
    <property type="component" value="Unassembled WGS sequence"/>
</dbReference>
<name>A0A4C2A254_EUMVA</name>
<gene>
    <name evidence="2" type="ORF">EVAR_91838_1</name>
</gene>
<organism evidence="2 3">
    <name type="scientific">Eumeta variegata</name>
    <name type="common">Bagworm moth</name>
    <name type="synonym">Eumeta japonica</name>
    <dbReference type="NCBI Taxonomy" id="151549"/>
    <lineage>
        <taxon>Eukaryota</taxon>
        <taxon>Metazoa</taxon>
        <taxon>Ecdysozoa</taxon>
        <taxon>Arthropoda</taxon>
        <taxon>Hexapoda</taxon>
        <taxon>Insecta</taxon>
        <taxon>Pterygota</taxon>
        <taxon>Neoptera</taxon>
        <taxon>Endopterygota</taxon>
        <taxon>Lepidoptera</taxon>
        <taxon>Glossata</taxon>
        <taxon>Ditrysia</taxon>
        <taxon>Tineoidea</taxon>
        <taxon>Psychidae</taxon>
        <taxon>Oiketicinae</taxon>
        <taxon>Eumeta</taxon>
    </lineage>
</organism>
<keyword evidence="3" id="KW-1185">Reference proteome</keyword>
<dbReference type="EMBL" id="BGZK01002576">
    <property type="protein sequence ID" value="GBP95031.1"/>
    <property type="molecule type" value="Genomic_DNA"/>
</dbReference>
<proteinExistence type="predicted"/>
<reference evidence="2 3" key="1">
    <citation type="journal article" date="2019" name="Commun. Biol.">
        <title>The bagworm genome reveals a unique fibroin gene that provides high tensile strength.</title>
        <authorList>
            <person name="Kono N."/>
            <person name="Nakamura H."/>
            <person name="Ohtoshi R."/>
            <person name="Tomita M."/>
            <person name="Numata K."/>
            <person name="Arakawa K."/>
        </authorList>
    </citation>
    <scope>NUCLEOTIDE SEQUENCE [LARGE SCALE GENOMIC DNA]</scope>
</reference>
<feature type="region of interest" description="Disordered" evidence="1">
    <location>
        <begin position="1"/>
        <end position="33"/>
    </location>
</feature>